<feature type="transmembrane region" description="Helical" evidence="1">
    <location>
        <begin position="326"/>
        <end position="344"/>
    </location>
</feature>
<dbReference type="Proteomes" id="UP000199673">
    <property type="component" value="Unassembled WGS sequence"/>
</dbReference>
<feature type="transmembrane region" description="Helical" evidence="1">
    <location>
        <begin position="34"/>
        <end position="52"/>
    </location>
</feature>
<dbReference type="RefSeq" id="WP_091692713.1">
    <property type="nucleotide sequence ID" value="NZ_FPBF01000002.1"/>
</dbReference>
<dbReference type="AlphaFoldDB" id="A0A1I7AS80"/>
<accession>A0A1I7AS80</accession>
<keyword evidence="1" id="KW-1133">Transmembrane helix</keyword>
<dbReference type="InterPro" id="IPR050445">
    <property type="entry name" value="Bact_polysacc_biosynth/exp"/>
</dbReference>
<reference evidence="3" key="1">
    <citation type="submission" date="2016-10" db="EMBL/GenBank/DDBJ databases">
        <authorList>
            <person name="Varghese N."/>
            <person name="Submissions S."/>
        </authorList>
    </citation>
    <scope>NUCLEOTIDE SEQUENCE [LARGE SCALE GENOMIC DNA]</scope>
    <source>
        <strain evidence="3">DSM 23445</strain>
    </source>
</reference>
<evidence type="ECO:0000313" key="2">
    <source>
        <dbReference type="EMBL" id="SFT77768.1"/>
    </source>
</evidence>
<keyword evidence="3" id="KW-1185">Reference proteome</keyword>
<protein>
    <recommendedName>
        <fullName evidence="4">Chain length determinant protein</fullName>
    </recommendedName>
</protein>
<keyword evidence="1" id="KW-0812">Transmembrane</keyword>
<sequence>MAGSKHFTDNQFTFKEVIQNFSSWISYFISKWKILVLAGLLGIGLGALVSIFKKPVFIATTSFVLEDGDTGGMGGMSGLASLVGVNLGSMGGTSGLFQGDNIMELYRSERMLNEALLSPFDENQLLIDRFIEFEKIDKKWASKVDIKSMDFSIARENFTVSQDSVVKEVTQLVRENQLSVAKPDRKLTIIQVSVASKDEAYAKVFNERLVENVNEFYRETKTKKTSENLAILQSQADSVRKILDASIGAFASATDRVPNANPLLSSATIETKKRQIDVQATGAVYEEVVKNLEIAKVNHRNNSPLIQIIDSPRLPLDRSDVSLAKGIVYGLVIMMLLSLGWLYFRRLFQKHVQES</sequence>
<dbReference type="OrthoDB" id="745212at2"/>
<dbReference type="PANTHER" id="PTHR32309:SF31">
    <property type="entry name" value="CAPSULAR EXOPOLYSACCHARIDE FAMILY"/>
    <property type="match status" value="1"/>
</dbReference>
<dbReference type="EMBL" id="FPBF01000002">
    <property type="protein sequence ID" value="SFT77768.1"/>
    <property type="molecule type" value="Genomic_DNA"/>
</dbReference>
<keyword evidence="1" id="KW-0472">Membrane</keyword>
<evidence type="ECO:0000313" key="3">
    <source>
        <dbReference type="Proteomes" id="UP000199673"/>
    </source>
</evidence>
<evidence type="ECO:0000256" key="1">
    <source>
        <dbReference type="SAM" id="Phobius"/>
    </source>
</evidence>
<gene>
    <name evidence="2" type="ORF">SAMN04489724_2166</name>
</gene>
<dbReference type="PANTHER" id="PTHR32309">
    <property type="entry name" value="TYROSINE-PROTEIN KINASE"/>
    <property type="match status" value="1"/>
</dbReference>
<name>A0A1I7AS80_9BACT</name>
<proteinExistence type="predicted"/>
<organism evidence="2 3">
    <name type="scientific">Algoriphagus locisalis</name>
    <dbReference type="NCBI Taxonomy" id="305507"/>
    <lineage>
        <taxon>Bacteria</taxon>
        <taxon>Pseudomonadati</taxon>
        <taxon>Bacteroidota</taxon>
        <taxon>Cytophagia</taxon>
        <taxon>Cytophagales</taxon>
        <taxon>Cyclobacteriaceae</taxon>
        <taxon>Algoriphagus</taxon>
    </lineage>
</organism>
<dbReference type="STRING" id="305507.SAMN04489724_2166"/>
<evidence type="ECO:0008006" key="4">
    <source>
        <dbReference type="Google" id="ProtNLM"/>
    </source>
</evidence>